<protein>
    <submittedName>
        <fullName evidence="2">PETER PAN-like protein</fullName>
    </submittedName>
</protein>
<gene>
    <name evidence="2" type="ORF">STAS_15157</name>
</gene>
<comment type="caution">
    <text evidence="2">The sequence shown here is derived from an EMBL/GenBank/DDBJ whole genome shotgun (WGS) entry which is preliminary data.</text>
</comment>
<dbReference type="AlphaFoldDB" id="A0A5A7Q1A7"/>
<evidence type="ECO:0000313" key="2">
    <source>
        <dbReference type="EMBL" id="GER38622.1"/>
    </source>
</evidence>
<proteinExistence type="predicted"/>
<dbReference type="Proteomes" id="UP000325081">
    <property type="component" value="Unassembled WGS sequence"/>
</dbReference>
<accession>A0A5A7Q1A7</accession>
<feature type="non-terminal residue" evidence="2">
    <location>
        <position position="107"/>
    </location>
</feature>
<dbReference type="EMBL" id="BKCP01005516">
    <property type="protein sequence ID" value="GER38622.1"/>
    <property type="molecule type" value="Genomic_DNA"/>
</dbReference>
<evidence type="ECO:0000256" key="1">
    <source>
        <dbReference type="SAM" id="MobiDB-lite"/>
    </source>
</evidence>
<sequence length="107" mass="12003">MVVRWPEAGASISRTGEGHPGKVGWDPLATLLGHLQSPAVSCLQILRARTQKEIHRTFRKSISRLGSPMTRYQFSRRCPHDLGNPIIQEHGKEQSRRALPKSINIAK</sequence>
<reference evidence="3" key="1">
    <citation type="journal article" date="2019" name="Curr. Biol.">
        <title>Genome Sequence of Striga asiatica Provides Insight into the Evolution of Plant Parasitism.</title>
        <authorList>
            <person name="Yoshida S."/>
            <person name="Kim S."/>
            <person name="Wafula E.K."/>
            <person name="Tanskanen J."/>
            <person name="Kim Y.M."/>
            <person name="Honaas L."/>
            <person name="Yang Z."/>
            <person name="Spallek T."/>
            <person name="Conn C.E."/>
            <person name="Ichihashi Y."/>
            <person name="Cheong K."/>
            <person name="Cui S."/>
            <person name="Der J.P."/>
            <person name="Gundlach H."/>
            <person name="Jiao Y."/>
            <person name="Hori C."/>
            <person name="Ishida J.K."/>
            <person name="Kasahara H."/>
            <person name="Kiba T."/>
            <person name="Kim M.S."/>
            <person name="Koo N."/>
            <person name="Laohavisit A."/>
            <person name="Lee Y.H."/>
            <person name="Lumba S."/>
            <person name="McCourt P."/>
            <person name="Mortimer J.C."/>
            <person name="Mutuku J.M."/>
            <person name="Nomura T."/>
            <person name="Sasaki-Sekimoto Y."/>
            <person name="Seto Y."/>
            <person name="Wang Y."/>
            <person name="Wakatake T."/>
            <person name="Sakakibara H."/>
            <person name="Demura T."/>
            <person name="Yamaguchi S."/>
            <person name="Yoneyama K."/>
            <person name="Manabe R.I."/>
            <person name="Nelson D.C."/>
            <person name="Schulman A.H."/>
            <person name="Timko M.P."/>
            <person name="dePamphilis C.W."/>
            <person name="Choi D."/>
            <person name="Shirasu K."/>
        </authorList>
    </citation>
    <scope>NUCLEOTIDE SEQUENCE [LARGE SCALE GENOMIC DNA]</scope>
    <source>
        <strain evidence="3">cv. UVA1</strain>
    </source>
</reference>
<keyword evidence="3" id="KW-1185">Reference proteome</keyword>
<organism evidence="2 3">
    <name type="scientific">Striga asiatica</name>
    <name type="common">Asiatic witchweed</name>
    <name type="synonym">Buchnera asiatica</name>
    <dbReference type="NCBI Taxonomy" id="4170"/>
    <lineage>
        <taxon>Eukaryota</taxon>
        <taxon>Viridiplantae</taxon>
        <taxon>Streptophyta</taxon>
        <taxon>Embryophyta</taxon>
        <taxon>Tracheophyta</taxon>
        <taxon>Spermatophyta</taxon>
        <taxon>Magnoliopsida</taxon>
        <taxon>eudicotyledons</taxon>
        <taxon>Gunneridae</taxon>
        <taxon>Pentapetalae</taxon>
        <taxon>asterids</taxon>
        <taxon>lamiids</taxon>
        <taxon>Lamiales</taxon>
        <taxon>Orobanchaceae</taxon>
        <taxon>Buchnereae</taxon>
        <taxon>Striga</taxon>
    </lineage>
</organism>
<evidence type="ECO:0000313" key="3">
    <source>
        <dbReference type="Proteomes" id="UP000325081"/>
    </source>
</evidence>
<name>A0A5A7Q1A7_STRAF</name>
<feature type="region of interest" description="Disordered" evidence="1">
    <location>
        <begin position="84"/>
        <end position="107"/>
    </location>
</feature>